<proteinExistence type="predicted"/>
<dbReference type="Proteomes" id="UP000664859">
    <property type="component" value="Unassembled WGS sequence"/>
</dbReference>
<dbReference type="OrthoDB" id="10675404at2759"/>
<dbReference type="InterPro" id="IPR014752">
    <property type="entry name" value="Arrestin-like_C"/>
</dbReference>
<protein>
    <recommendedName>
        <fullName evidence="3">Arrestin-like N-terminal domain-containing protein</fullName>
    </recommendedName>
</protein>
<dbReference type="AlphaFoldDB" id="A0A835Z668"/>
<dbReference type="EMBL" id="JAFCMP010000070">
    <property type="protein sequence ID" value="KAG5188402.1"/>
    <property type="molecule type" value="Genomic_DNA"/>
</dbReference>
<evidence type="ECO:0008006" key="3">
    <source>
        <dbReference type="Google" id="ProtNLM"/>
    </source>
</evidence>
<gene>
    <name evidence="1" type="ORF">JKP88DRAFT_353418</name>
</gene>
<dbReference type="Gene3D" id="2.60.40.640">
    <property type="match status" value="1"/>
</dbReference>
<comment type="caution">
    <text evidence="1">The sequence shown here is derived from an EMBL/GenBank/DDBJ whole genome shotgun (WGS) entry which is preliminary data.</text>
</comment>
<keyword evidence="2" id="KW-1185">Reference proteome</keyword>
<name>A0A835Z668_9STRA</name>
<evidence type="ECO:0000313" key="1">
    <source>
        <dbReference type="EMBL" id="KAG5188402.1"/>
    </source>
</evidence>
<sequence length="395" mass="40251">MANTFTIFNIGGPGWFHDVFEVQIVVDTDLSFQDPSDRFIVPSSAHHPDKPTPIVDCTTAIRGNIIVKAPPGHKVYYEGVSLKLTEYCATLSPAATTELASHAHPVIGPGSVEGSVYIPFSLDAIDARALRETYPGRLFALRHTLTATVARPRWTFPVVAHQAVALQRPGGAGAAAAAAAAAPAPLPGLRSAGGAVGVAEPRTLRVDACGGRCTFAAPSGVFALDEDIAGDFVVDNLAAPGAAAAALLLVELEGVGGAYEERVALAHPLFGALTRDVGAAPAAPGAAAAAAAAPGAGSAPTAAAGDAILAAEAGSNAVPPGGVTGTHAPQRVAVALARAPLHPTFAVSVEQGGRACELRYLLRLVVEDDGGRTFTDATEVVLYRRRVSANVRPRA</sequence>
<reference evidence="1" key="1">
    <citation type="submission" date="2021-02" db="EMBL/GenBank/DDBJ databases">
        <title>First Annotated Genome of the Yellow-green Alga Tribonema minus.</title>
        <authorList>
            <person name="Mahan K.M."/>
        </authorList>
    </citation>
    <scope>NUCLEOTIDE SEQUENCE</scope>
    <source>
        <strain evidence="1">UTEX B ZZ1240</strain>
    </source>
</reference>
<accession>A0A835Z668</accession>
<evidence type="ECO:0000313" key="2">
    <source>
        <dbReference type="Proteomes" id="UP000664859"/>
    </source>
</evidence>
<organism evidence="1 2">
    <name type="scientific">Tribonema minus</name>
    <dbReference type="NCBI Taxonomy" id="303371"/>
    <lineage>
        <taxon>Eukaryota</taxon>
        <taxon>Sar</taxon>
        <taxon>Stramenopiles</taxon>
        <taxon>Ochrophyta</taxon>
        <taxon>PX clade</taxon>
        <taxon>Xanthophyceae</taxon>
        <taxon>Tribonematales</taxon>
        <taxon>Tribonemataceae</taxon>
        <taxon>Tribonema</taxon>
    </lineage>
</organism>